<feature type="region of interest" description="Disordered" evidence="1">
    <location>
        <begin position="472"/>
        <end position="516"/>
    </location>
</feature>
<feature type="compositionally biased region" description="Basic residues" evidence="1">
    <location>
        <begin position="483"/>
        <end position="493"/>
    </location>
</feature>
<dbReference type="AlphaFoldDB" id="A0A179FKM1"/>
<dbReference type="InterPro" id="IPR028163">
    <property type="entry name" value="HAUS_6_N"/>
</dbReference>
<sequence length="710" mass="80064">MATIQPRTRSRVNSTRPTTTKPRPPTSATNSTHGSATISPALSSLFTNLRLLDLDTSPGWPDVTVDTFAATGVQGQKRRVRCVEWILVKLFELWNEEEAAVKLKPFFPAADQIQSVNLRSALLRLLETAKKNGILGRDSVIRKTMLDDCKGERLEEVLAYFSTAVLKKVLEEDIRASGDYPPVAMGLAFENKGYTGDNTELNALVLAYKSSLCRFLEHKENIRATYRDFGDLLSVKERGVARRLEAIRAKEADCNRDTLSNNAREEMRRLVRNNWSGNENWMQVLVQGDFADKRTGLLAMPFDRVWRRVQQGRLAEVEENSGGLLEQLDSRVRVQKERLARWDVFRKRTFGQLTQAPLSPSKQRALEKKPSRGIDFNFAAHVDLQVGKSISLGMGIGKTSKLNKEHEDLLEGLREDLSRIRSTDSLVLGNIQKGNFRRRYGGSFGQSTDGAETISEISELEDEPYEPIPATIPIRTNRTKLQSLRRHPVKPQMRHSEVFNQSTSTTGSLSPPPQAPIRQQEIYRPPVEDFEDIEPPPSPTQNMADEILESMEHASPSPSKHKQRPTLSLAQRTRLSMAGNHSPFLDEEPELPLRPATTNKHGPTPPSESESSKPADNEAMDLVSRTRLSMAGFEKAQKKAQVERRKSLRKSKVLPRKEGSYFPKVQEEEEKGHAELTEELIMEEDMEAVFKSRPKVKASPVGSPTREWDE</sequence>
<dbReference type="OrthoDB" id="5575722at2759"/>
<protein>
    <recommendedName>
        <fullName evidence="2">HAUS augmin-like complex subunit 6 N-terminal domain-containing protein</fullName>
    </recommendedName>
</protein>
<evidence type="ECO:0000313" key="4">
    <source>
        <dbReference type="Proteomes" id="UP000078397"/>
    </source>
</evidence>
<name>A0A179FKM1_METCM</name>
<evidence type="ECO:0000256" key="1">
    <source>
        <dbReference type="SAM" id="MobiDB-lite"/>
    </source>
</evidence>
<proteinExistence type="predicted"/>
<dbReference type="KEGG" id="pchm:VFPPC_07488"/>
<evidence type="ECO:0000259" key="2">
    <source>
        <dbReference type="Pfam" id="PF14661"/>
    </source>
</evidence>
<reference evidence="3 4" key="1">
    <citation type="journal article" date="2016" name="PLoS Pathog.">
        <title>Biosynthesis of antibiotic leucinostatins in bio-control fungus Purpureocillium lilacinum and their inhibition on phytophthora revealed by genome mining.</title>
        <authorList>
            <person name="Wang G."/>
            <person name="Liu Z."/>
            <person name="Lin R."/>
            <person name="Li E."/>
            <person name="Mao Z."/>
            <person name="Ling J."/>
            <person name="Yang Y."/>
            <person name="Yin W.B."/>
            <person name="Xie B."/>
        </authorList>
    </citation>
    <scope>NUCLEOTIDE SEQUENCE [LARGE SCALE GENOMIC DNA]</scope>
    <source>
        <strain evidence="3">170</strain>
    </source>
</reference>
<feature type="domain" description="HAUS augmin-like complex subunit 6 N-terminal" evidence="2">
    <location>
        <begin position="45"/>
        <end position="276"/>
    </location>
</feature>
<comment type="caution">
    <text evidence="3">The sequence shown here is derived from an EMBL/GenBank/DDBJ whole genome shotgun (WGS) entry which is preliminary data.</text>
</comment>
<evidence type="ECO:0000313" key="3">
    <source>
        <dbReference type="EMBL" id="OAQ65847.1"/>
    </source>
</evidence>
<gene>
    <name evidence="3" type="ORF">VFPPC_07488</name>
</gene>
<feature type="region of interest" description="Disordered" evidence="1">
    <location>
        <begin position="691"/>
        <end position="710"/>
    </location>
</feature>
<feature type="region of interest" description="Disordered" evidence="1">
    <location>
        <begin position="552"/>
        <end position="672"/>
    </location>
</feature>
<dbReference type="RefSeq" id="XP_018142934.1">
    <property type="nucleotide sequence ID" value="XM_018286336.1"/>
</dbReference>
<dbReference type="Pfam" id="PF14661">
    <property type="entry name" value="HAUS6_N"/>
    <property type="match status" value="1"/>
</dbReference>
<organism evidence="3 4">
    <name type="scientific">Pochonia chlamydosporia 170</name>
    <dbReference type="NCBI Taxonomy" id="1380566"/>
    <lineage>
        <taxon>Eukaryota</taxon>
        <taxon>Fungi</taxon>
        <taxon>Dikarya</taxon>
        <taxon>Ascomycota</taxon>
        <taxon>Pezizomycotina</taxon>
        <taxon>Sordariomycetes</taxon>
        <taxon>Hypocreomycetidae</taxon>
        <taxon>Hypocreales</taxon>
        <taxon>Clavicipitaceae</taxon>
        <taxon>Pochonia</taxon>
    </lineage>
</organism>
<accession>A0A179FKM1</accession>
<dbReference type="GeneID" id="28850330"/>
<feature type="region of interest" description="Disordered" evidence="1">
    <location>
        <begin position="1"/>
        <end position="36"/>
    </location>
</feature>
<feature type="compositionally biased region" description="Polar residues" evidence="1">
    <location>
        <begin position="1"/>
        <end position="14"/>
    </location>
</feature>
<dbReference type="EMBL" id="LSBJ02000004">
    <property type="protein sequence ID" value="OAQ65847.1"/>
    <property type="molecule type" value="Genomic_DNA"/>
</dbReference>
<feature type="compositionally biased region" description="Basic and acidic residues" evidence="1">
    <location>
        <begin position="635"/>
        <end position="645"/>
    </location>
</feature>
<feature type="compositionally biased region" description="Polar residues" evidence="1">
    <location>
        <begin position="565"/>
        <end position="574"/>
    </location>
</feature>
<dbReference type="STRING" id="1380566.A0A179FKM1"/>
<dbReference type="Proteomes" id="UP000078397">
    <property type="component" value="Unassembled WGS sequence"/>
</dbReference>
<feature type="compositionally biased region" description="Polar residues" evidence="1">
    <location>
        <begin position="27"/>
        <end position="36"/>
    </location>
</feature>
<keyword evidence="4" id="KW-1185">Reference proteome</keyword>